<evidence type="ECO:0000256" key="1">
    <source>
        <dbReference type="SAM" id="SignalP"/>
    </source>
</evidence>
<keyword evidence="1" id="KW-0732">Signal</keyword>
<evidence type="ECO:0000313" key="2">
    <source>
        <dbReference type="EMBL" id="KAG8534485.1"/>
    </source>
</evidence>
<name>A0AAV6YHP4_ENGPU</name>
<comment type="caution">
    <text evidence="2">The sequence shown here is derived from an EMBL/GenBank/DDBJ whole genome shotgun (WGS) entry which is preliminary data.</text>
</comment>
<evidence type="ECO:0000313" key="3">
    <source>
        <dbReference type="Proteomes" id="UP000824782"/>
    </source>
</evidence>
<dbReference type="AlphaFoldDB" id="A0AAV6YHP4"/>
<keyword evidence="3" id="KW-1185">Reference proteome</keyword>
<sequence>MALLSLRLLIPFLAVSSTDSYFLSSPLRLHSSRRCHNVSHTEVHSGFLEVWIRTLSSDSCCGVASVRRRLFSCSRALLRSVRSLICSRNASTSSRTAKRR</sequence>
<dbReference type="EMBL" id="WNYA01104004">
    <property type="protein sequence ID" value="KAG8534485.1"/>
    <property type="molecule type" value="Genomic_DNA"/>
</dbReference>
<feature type="signal peptide" evidence="1">
    <location>
        <begin position="1"/>
        <end position="20"/>
    </location>
</feature>
<organism evidence="2 3">
    <name type="scientific">Engystomops pustulosus</name>
    <name type="common">Tungara frog</name>
    <name type="synonym">Physalaemus pustulosus</name>
    <dbReference type="NCBI Taxonomy" id="76066"/>
    <lineage>
        <taxon>Eukaryota</taxon>
        <taxon>Metazoa</taxon>
        <taxon>Chordata</taxon>
        <taxon>Craniata</taxon>
        <taxon>Vertebrata</taxon>
        <taxon>Euteleostomi</taxon>
        <taxon>Amphibia</taxon>
        <taxon>Batrachia</taxon>
        <taxon>Anura</taxon>
        <taxon>Neobatrachia</taxon>
        <taxon>Hyloidea</taxon>
        <taxon>Leptodactylidae</taxon>
        <taxon>Leiuperinae</taxon>
        <taxon>Engystomops</taxon>
    </lineage>
</organism>
<reference evidence="2" key="1">
    <citation type="thesis" date="2020" institute="ProQuest LLC" country="789 East Eisenhower Parkway, Ann Arbor, MI, USA">
        <title>Comparative Genomics and Chromosome Evolution.</title>
        <authorList>
            <person name="Mudd A.B."/>
        </authorList>
    </citation>
    <scope>NUCLEOTIDE SEQUENCE</scope>
    <source>
        <strain evidence="2">237g6f4</strain>
        <tissue evidence="2">Blood</tissue>
    </source>
</reference>
<protein>
    <recommendedName>
        <fullName evidence="4">Secreted protein</fullName>
    </recommendedName>
</protein>
<gene>
    <name evidence="2" type="ORF">GDO81_019377</name>
</gene>
<dbReference type="Proteomes" id="UP000824782">
    <property type="component" value="Unassembled WGS sequence"/>
</dbReference>
<evidence type="ECO:0008006" key="4">
    <source>
        <dbReference type="Google" id="ProtNLM"/>
    </source>
</evidence>
<feature type="chain" id="PRO_5043731221" description="Secreted protein" evidence="1">
    <location>
        <begin position="21"/>
        <end position="100"/>
    </location>
</feature>
<accession>A0AAV6YHP4</accession>
<proteinExistence type="predicted"/>